<dbReference type="InterPro" id="IPR036188">
    <property type="entry name" value="FAD/NAD-bd_sf"/>
</dbReference>
<evidence type="ECO:0000313" key="6">
    <source>
        <dbReference type="Proteomes" id="UP001244341"/>
    </source>
</evidence>
<keyword evidence="1" id="KW-0813">Transport</keyword>
<dbReference type="Pfam" id="PF01593">
    <property type="entry name" value="Amino_oxidase"/>
    <property type="match status" value="1"/>
</dbReference>
<dbReference type="Pfam" id="PF15469">
    <property type="entry name" value="Sec5"/>
    <property type="match status" value="2"/>
</dbReference>
<feature type="compositionally biased region" description="Acidic residues" evidence="2">
    <location>
        <begin position="1"/>
        <end position="19"/>
    </location>
</feature>
<evidence type="ECO:0008006" key="7">
    <source>
        <dbReference type="Google" id="ProtNLM"/>
    </source>
</evidence>
<evidence type="ECO:0000256" key="2">
    <source>
        <dbReference type="SAM" id="MobiDB-lite"/>
    </source>
</evidence>
<dbReference type="Proteomes" id="UP001244341">
    <property type="component" value="Chromosome 5b"/>
</dbReference>
<dbReference type="Pfam" id="PF13450">
    <property type="entry name" value="NAD_binding_8"/>
    <property type="match status" value="1"/>
</dbReference>
<proteinExistence type="predicted"/>
<feature type="region of interest" description="Disordered" evidence="2">
    <location>
        <begin position="121"/>
        <end position="164"/>
    </location>
</feature>
<evidence type="ECO:0000259" key="3">
    <source>
        <dbReference type="Pfam" id="PF01593"/>
    </source>
</evidence>
<accession>A0ABY8U232</accession>
<feature type="domain" description="Exocyst complex component EXOC2/Sec5 N-terminal" evidence="4">
    <location>
        <begin position="350"/>
        <end position="1022"/>
    </location>
</feature>
<dbReference type="PANTHER" id="PTHR46313:SF1">
    <property type="entry name" value="FAD_NAD(P)-BINDING OXIDOREDUCTASE FAMILY PROTEIN"/>
    <property type="match status" value="1"/>
</dbReference>
<feature type="domain" description="Amine oxidase" evidence="3">
    <location>
        <begin position="1555"/>
        <end position="1736"/>
    </location>
</feature>
<dbReference type="InterPro" id="IPR002937">
    <property type="entry name" value="Amino_oxidase"/>
</dbReference>
<name>A0ABY8U232_TETOB</name>
<feature type="region of interest" description="Disordered" evidence="2">
    <location>
        <begin position="1"/>
        <end position="46"/>
    </location>
</feature>
<evidence type="ECO:0000259" key="4">
    <source>
        <dbReference type="Pfam" id="PF15469"/>
    </source>
</evidence>
<gene>
    <name evidence="5" type="ORF">OEZ85_003026</name>
</gene>
<feature type="domain" description="Exocyst complex component EXOC2/Sec5 N-terminal" evidence="4">
    <location>
        <begin position="234"/>
        <end position="343"/>
    </location>
</feature>
<evidence type="ECO:0000256" key="1">
    <source>
        <dbReference type="ARBA" id="ARBA00022448"/>
    </source>
</evidence>
<feature type="region of interest" description="Disordered" evidence="2">
    <location>
        <begin position="1147"/>
        <end position="1172"/>
    </location>
</feature>
<dbReference type="InterPro" id="IPR039481">
    <property type="entry name" value="EXOC2/Sec5_N_dom"/>
</dbReference>
<dbReference type="InterPro" id="IPR045892">
    <property type="entry name" value="CrtISO-like"/>
</dbReference>
<dbReference type="SUPFAM" id="SSF51905">
    <property type="entry name" value="FAD/NAD(P)-binding domain"/>
    <property type="match status" value="1"/>
</dbReference>
<dbReference type="EMBL" id="CP126212">
    <property type="protein sequence ID" value="WIA14507.1"/>
    <property type="molecule type" value="Genomic_DNA"/>
</dbReference>
<evidence type="ECO:0000313" key="5">
    <source>
        <dbReference type="EMBL" id="WIA14507.1"/>
    </source>
</evidence>
<sequence length="1802" mass="192624">MNEDSDDISFVEEEEEEDVVSQLRRTSRPSDNTDASAEGADPLLSGINISGANSWQDVDRAQLSSTVLKLISSVASTAPTDDKSRDAVWHPTVTFTISQDQYQDPLGFGTIDLLNMKLERPGGEEPQEEQQQPHMTPSGQAMAAAVSGKRGKRGGQSKGAVGRFFSELTRQGSASEFSRRAELARQPSISAALAAAGMAGAGQGRSSRGKASSSGAGAGREAQSAAGFAGGLKQVKLLPSEEGFDPEAYLAIFHEASSAPQLAQGLRVLEHELGERTGQLKQLVKQNFERFISCKTTIDDIYVKLRRIESTSTGVSTEVLYSAIQQVQDGASEVFGPILERSALAFFTVQDGASEVFGPILERSAKAERIRSVQLLLRRFQGLFSAPQRISAHAAARDFEQVTAEFKRANGLIKPGPKTIKVWAALYAEIEKRVSEVYQQLQGEIQDPRLPAASASELVQHMLALQAEGLPAAQGQDPLALLLAAREARFAAAMQAVAADHERAVGRLRAAMAAAAADEKMQDPAAISEAQLLKWRGSWDGSSSSSTMQPGLPAAAAVGGSSAVFARSIAGYRGSSAAAAAAAGAAGPDLLGSIIGAAGISDLGLGLRSFAGGVLGGGLPGSKHLSEVAPLSGLQPPAPRSRLVQDTRCTAGELLYLKNLQRHSEVLLECLPGLWQAAGTSKLQLPLNLPASAAAKLQQTLAGAAGILQRLVSSYCKEVGALAAALAGVGPLREALLAAAEELAYTIQQLEAQEAPGPALEAVQGLLGQLVASGVQQLAGHLHGVPAWLIAREGWQLSVTHSGSQPITMMPEQLQEEVTVAMQYYQQLLGCSTGSSTGSLSSSTSAARGITADVTTKPIRDAYFTVLGAVLSDDVRLLLMSSNLSFMRERLVGSLTQRFLLVLTGEVAAEVERCSRYVVKLAGRLDSTIQAVHGVYFERKRRSIDRLLGSYIKPDGQPVGVPPDLREVSPHAQQLVQLVAGIQSETFTYARLFMQQLLHAALEHLGSALSSAFASLPNAGAAAAGGAGGASAAAAGCPVEALGQYFMDLVYLDAVLSKAGPQSLSVDMAAAYQLLSARMCAAGSRAAAAAAETPLARSLLAIKDPQELNKKLQEVVDQMLQTRQLRPQLSANKCSGIRPFSASPAVTARHHANRPSASNSLTPRAPSPSGARRDFTLCQAASTIDTDVGVPTKLTGEARSHETDVVIIGSGIGGLCCGALLAKYGVKVTVVESHSEPGGAAHTWQRGGYHFESGPSLYSGMNARGKDANPLAHVLQAIGEPLECVQYNTWNVLVPEGQFLTRIGNDNFLDVLSQIRGPGSPAIAEWRRLQEVMRPLAKAAVLLPPVAFRWVLLPPVAFRWVLLPPVAFRWVLLPPVAFRWVLLPPVAFRWVLLPPVAFRWVLLPPVAFRWVLLPPVAFRWVLLPPVAFRWVLLPPVAFRWVLLPPVAFRWVLLPPVAFRWVLLPPVAFRWVLLPPVAFRYDPGVLLSAIGRYLPALATGGTDAMKLTGPFSKVLDGVVADPFIRNWLDLLSFLLSGLPANGTIAAEVAFMFNEWYRPDCMLDFPVGGSQAMVQALIRGLEKRGGRLLLNSHVERIQLDSSGRATGVALRGNGSIKARKAVVSNASVWNTVRLLPPDAPAAQAAVSNFNREAEQTPNCPSFMHLHIGFDKTGLPDDLELHHIIVNDWSRGVDAEQNVVLISIPSVKDPSMAPAGKHCLHAYLPATEPYHLWKGLDRKSPDYAKLKEERSQVLWKGVEKIIPDIRSRAEVSFVGTPLTHERYLRRARGSYGPAFKAGEALFPGE</sequence>
<protein>
    <recommendedName>
        <fullName evidence="7">Exocyst complex component Sec8</fullName>
    </recommendedName>
</protein>
<organism evidence="5 6">
    <name type="scientific">Tetradesmus obliquus</name>
    <name type="common">Green alga</name>
    <name type="synonym">Acutodesmus obliquus</name>
    <dbReference type="NCBI Taxonomy" id="3088"/>
    <lineage>
        <taxon>Eukaryota</taxon>
        <taxon>Viridiplantae</taxon>
        <taxon>Chlorophyta</taxon>
        <taxon>core chlorophytes</taxon>
        <taxon>Chlorophyceae</taxon>
        <taxon>CS clade</taxon>
        <taxon>Sphaeropleales</taxon>
        <taxon>Scenedesmaceae</taxon>
        <taxon>Tetradesmus</taxon>
    </lineage>
</organism>
<dbReference type="PANTHER" id="PTHR46313">
    <property type="match status" value="1"/>
</dbReference>
<dbReference type="Gene3D" id="3.50.50.60">
    <property type="entry name" value="FAD/NAD(P)-binding domain"/>
    <property type="match status" value="2"/>
</dbReference>
<keyword evidence="6" id="KW-1185">Reference proteome</keyword>
<reference evidence="5 6" key="1">
    <citation type="submission" date="2023-05" db="EMBL/GenBank/DDBJ databases">
        <title>A 100% complete, gapless, phased diploid assembly of the Scenedesmus obliquus UTEX 3031 genome.</title>
        <authorList>
            <person name="Biondi T.C."/>
            <person name="Hanschen E.R."/>
            <person name="Kwon T."/>
            <person name="Eng W."/>
            <person name="Kruse C.P.S."/>
            <person name="Koehler S.I."/>
            <person name="Kunde Y."/>
            <person name="Gleasner C.D."/>
            <person name="You Mak K.T."/>
            <person name="Polle J."/>
            <person name="Hovde B.T."/>
            <person name="Starkenburg S.R."/>
        </authorList>
    </citation>
    <scope>NUCLEOTIDE SEQUENCE [LARGE SCALE GENOMIC DNA]</scope>
    <source>
        <strain evidence="5 6">DOE0152z</strain>
    </source>
</reference>